<evidence type="ECO:0000256" key="9">
    <source>
        <dbReference type="ARBA" id="ARBA00023277"/>
    </source>
</evidence>
<feature type="binding site" evidence="10">
    <location>
        <position position="13"/>
    </location>
    <ligand>
        <name>Mg(2+)</name>
        <dbReference type="ChEBI" id="CHEBI:18420"/>
    </ligand>
</feature>
<keyword evidence="8 10" id="KW-0460">Magnesium</keyword>
<dbReference type="STRING" id="580166.AUP43_06860"/>
<comment type="pathway">
    <text evidence="3 10">Organic acid metabolism; glycolate biosynthesis; glycolate from 2-phosphoglycolate: step 1/1.</text>
</comment>
<dbReference type="NCBIfam" id="TIGR01549">
    <property type="entry name" value="HAD-SF-IA-v1"/>
    <property type="match status" value="1"/>
</dbReference>
<proteinExistence type="inferred from homology"/>
<evidence type="ECO:0000313" key="11">
    <source>
        <dbReference type="EMBL" id="KZD09662.1"/>
    </source>
</evidence>
<dbReference type="EMBL" id="LPXN01000096">
    <property type="protein sequence ID" value="KZD09662.1"/>
    <property type="molecule type" value="Genomic_DNA"/>
</dbReference>
<evidence type="ECO:0000256" key="2">
    <source>
        <dbReference type="ARBA" id="ARBA00001946"/>
    </source>
</evidence>
<evidence type="ECO:0000256" key="6">
    <source>
        <dbReference type="ARBA" id="ARBA00022723"/>
    </source>
</evidence>
<dbReference type="InterPro" id="IPR006439">
    <property type="entry name" value="HAD-SF_hydro_IA"/>
</dbReference>
<comment type="caution">
    <text evidence="11">The sequence shown here is derived from an EMBL/GenBank/DDBJ whole genome shotgun (WGS) entry which is preliminary data.</text>
</comment>
<dbReference type="InterPro" id="IPR037512">
    <property type="entry name" value="PGPase_prok"/>
</dbReference>
<feature type="active site" description="Nucleophile" evidence="10">
    <location>
        <position position="13"/>
    </location>
</feature>
<accession>A0A154W832</accession>
<evidence type="ECO:0000256" key="7">
    <source>
        <dbReference type="ARBA" id="ARBA00022801"/>
    </source>
</evidence>
<dbReference type="HAMAP" id="MF_00495">
    <property type="entry name" value="GPH_hydrolase_bact"/>
    <property type="match status" value="1"/>
</dbReference>
<comment type="function">
    <text evidence="10">Specifically catalyzes the dephosphorylation of 2-phosphoglycolate. Is involved in the dissimilation of the intracellular 2-phosphoglycolate formed during the DNA repair of 3'-phosphoglycolate ends, a major class of DNA lesions induced by oxidative stress.</text>
</comment>
<dbReference type="GO" id="GO:0046295">
    <property type="term" value="P:glycolate biosynthetic process"/>
    <property type="evidence" value="ECO:0007669"/>
    <property type="project" value="UniProtKB-UniRule"/>
</dbReference>
<comment type="catalytic activity">
    <reaction evidence="1 10">
        <text>2-phosphoglycolate + H2O = glycolate + phosphate</text>
        <dbReference type="Rhea" id="RHEA:14369"/>
        <dbReference type="ChEBI" id="CHEBI:15377"/>
        <dbReference type="ChEBI" id="CHEBI:29805"/>
        <dbReference type="ChEBI" id="CHEBI:43474"/>
        <dbReference type="ChEBI" id="CHEBI:58033"/>
        <dbReference type="EC" id="3.1.3.18"/>
    </reaction>
</comment>
<dbReference type="SUPFAM" id="SSF56784">
    <property type="entry name" value="HAD-like"/>
    <property type="match status" value="1"/>
</dbReference>
<dbReference type="PANTHER" id="PTHR43434">
    <property type="entry name" value="PHOSPHOGLYCOLATE PHOSPHATASE"/>
    <property type="match status" value="1"/>
</dbReference>
<dbReference type="GO" id="GO:0006281">
    <property type="term" value="P:DNA repair"/>
    <property type="evidence" value="ECO:0007669"/>
    <property type="project" value="TreeGrafter"/>
</dbReference>
<dbReference type="NCBIfam" id="TIGR01449">
    <property type="entry name" value="PGP_bact"/>
    <property type="match status" value="1"/>
</dbReference>
<dbReference type="InterPro" id="IPR023214">
    <property type="entry name" value="HAD_sf"/>
</dbReference>
<evidence type="ECO:0000313" key="12">
    <source>
        <dbReference type="Proteomes" id="UP000076400"/>
    </source>
</evidence>
<dbReference type="InterPro" id="IPR023198">
    <property type="entry name" value="PGP-like_dom2"/>
</dbReference>
<dbReference type="SFLD" id="SFLDG01135">
    <property type="entry name" value="C1.5.6:_HAD__Beta-PGM__Phospha"/>
    <property type="match status" value="1"/>
</dbReference>
<comment type="similarity">
    <text evidence="4 10">Belongs to the HAD-like hydrolase superfamily. CbbY/CbbZ/Gph/YieH family.</text>
</comment>
<dbReference type="GO" id="GO:0005829">
    <property type="term" value="C:cytosol"/>
    <property type="evidence" value="ECO:0007669"/>
    <property type="project" value="TreeGrafter"/>
</dbReference>
<gene>
    <name evidence="11" type="ORF">AUP43_06860</name>
</gene>
<evidence type="ECO:0000256" key="1">
    <source>
        <dbReference type="ARBA" id="ARBA00000830"/>
    </source>
</evidence>
<evidence type="ECO:0000256" key="4">
    <source>
        <dbReference type="ARBA" id="ARBA00006171"/>
    </source>
</evidence>
<dbReference type="Gene3D" id="1.10.150.240">
    <property type="entry name" value="Putative phosphatase, domain 2"/>
    <property type="match status" value="1"/>
</dbReference>
<dbReference type="SFLD" id="SFLDG01129">
    <property type="entry name" value="C1.5:_HAD__Beta-PGM__Phosphata"/>
    <property type="match status" value="1"/>
</dbReference>
<dbReference type="RefSeq" id="WP_067554609.1">
    <property type="nucleotide sequence ID" value="NZ_LPXN01000096.1"/>
</dbReference>
<evidence type="ECO:0000256" key="5">
    <source>
        <dbReference type="ARBA" id="ARBA00013078"/>
    </source>
</evidence>
<organism evidence="11 12">
    <name type="scientific">Oceanibaculum pacificum</name>
    <dbReference type="NCBI Taxonomy" id="580166"/>
    <lineage>
        <taxon>Bacteria</taxon>
        <taxon>Pseudomonadati</taxon>
        <taxon>Pseudomonadota</taxon>
        <taxon>Alphaproteobacteria</taxon>
        <taxon>Rhodospirillales</taxon>
        <taxon>Oceanibaculaceae</taxon>
        <taxon>Oceanibaculum</taxon>
    </lineage>
</organism>
<comment type="cofactor">
    <cofactor evidence="2 10">
        <name>Mg(2+)</name>
        <dbReference type="ChEBI" id="CHEBI:18420"/>
    </cofactor>
</comment>
<dbReference type="GO" id="GO:0008967">
    <property type="term" value="F:phosphoglycolate phosphatase activity"/>
    <property type="evidence" value="ECO:0007669"/>
    <property type="project" value="UniProtKB-UniRule"/>
</dbReference>
<dbReference type="NCBIfam" id="TIGR01509">
    <property type="entry name" value="HAD-SF-IA-v3"/>
    <property type="match status" value="1"/>
</dbReference>
<dbReference type="SFLD" id="SFLDS00003">
    <property type="entry name" value="Haloacid_Dehalogenase"/>
    <property type="match status" value="1"/>
</dbReference>
<sequence>MLPSDASRALIFDLDGTLIDSVIDLAQALNVLLAERHRPAVRLAQVKGFVGDGALKLVERAFAATGGPDALDTLPALTQRFIAIYESIPATPAQLYPDVATVLAGLRQTGLRLGLCTNKPQSATEKLLPQLGLGDLFDAVVGGDALPVRKPAPAHLQAVIDRLGIANDRAIMIGDNDNDAAVARGCGVPFIAMLYGYPRVPVAELGAAALLERFAELPGAINCIWGESIA</sequence>
<feature type="binding site" evidence="10">
    <location>
        <position position="15"/>
    </location>
    <ligand>
        <name>Mg(2+)</name>
        <dbReference type="ChEBI" id="CHEBI:18420"/>
    </ligand>
</feature>
<dbReference type="PRINTS" id="PR00413">
    <property type="entry name" value="HADHALOGNASE"/>
</dbReference>
<feature type="binding site" evidence="10">
    <location>
        <position position="175"/>
    </location>
    <ligand>
        <name>Mg(2+)</name>
        <dbReference type="ChEBI" id="CHEBI:18420"/>
    </ligand>
</feature>
<keyword evidence="6 10" id="KW-0479">Metal-binding</keyword>
<dbReference type="OrthoDB" id="9793014at2"/>
<dbReference type="GO" id="GO:0005975">
    <property type="term" value="P:carbohydrate metabolic process"/>
    <property type="evidence" value="ECO:0007669"/>
    <property type="project" value="InterPro"/>
</dbReference>
<keyword evidence="7 10" id="KW-0378">Hydrolase</keyword>
<dbReference type="PANTHER" id="PTHR43434:SF1">
    <property type="entry name" value="PHOSPHOGLYCOLATE PHOSPHATASE"/>
    <property type="match status" value="1"/>
</dbReference>
<keyword evidence="12" id="KW-1185">Reference proteome</keyword>
<dbReference type="GO" id="GO:0046872">
    <property type="term" value="F:metal ion binding"/>
    <property type="evidence" value="ECO:0007669"/>
    <property type="project" value="UniProtKB-KW"/>
</dbReference>
<reference evidence="11 12" key="1">
    <citation type="submission" date="2015-12" db="EMBL/GenBank/DDBJ databases">
        <title>Genome sequence of Oceanibaculum pacificum MCCC 1A02656.</title>
        <authorList>
            <person name="Lu L."/>
            <person name="Lai Q."/>
            <person name="Shao Z."/>
            <person name="Qian P."/>
        </authorList>
    </citation>
    <scope>NUCLEOTIDE SEQUENCE [LARGE SCALE GENOMIC DNA]</scope>
    <source>
        <strain evidence="11 12">MCCC 1A02656</strain>
    </source>
</reference>
<keyword evidence="9 10" id="KW-0119">Carbohydrate metabolism</keyword>
<evidence type="ECO:0000256" key="3">
    <source>
        <dbReference type="ARBA" id="ARBA00004818"/>
    </source>
</evidence>
<protein>
    <recommendedName>
        <fullName evidence="5 10">Phosphoglycolate phosphatase</fullName>
        <shortName evidence="10">PGP</shortName>
        <shortName evidence="10">PGPase</shortName>
        <ecNumber evidence="5 10">3.1.3.18</ecNumber>
    </recommendedName>
</protein>
<name>A0A154W832_9PROT</name>
<evidence type="ECO:0000256" key="10">
    <source>
        <dbReference type="HAMAP-Rule" id="MF_00495"/>
    </source>
</evidence>
<dbReference type="InterPro" id="IPR036412">
    <property type="entry name" value="HAD-like_sf"/>
</dbReference>
<dbReference type="InterPro" id="IPR050155">
    <property type="entry name" value="HAD-like_hydrolase_sf"/>
</dbReference>
<dbReference type="Gene3D" id="3.40.50.1000">
    <property type="entry name" value="HAD superfamily/HAD-like"/>
    <property type="match status" value="1"/>
</dbReference>
<evidence type="ECO:0000256" key="8">
    <source>
        <dbReference type="ARBA" id="ARBA00022842"/>
    </source>
</evidence>
<dbReference type="Proteomes" id="UP000076400">
    <property type="component" value="Unassembled WGS sequence"/>
</dbReference>
<dbReference type="AlphaFoldDB" id="A0A154W832"/>
<dbReference type="Pfam" id="PF00702">
    <property type="entry name" value="Hydrolase"/>
    <property type="match status" value="1"/>
</dbReference>
<dbReference type="EC" id="3.1.3.18" evidence="5 10"/>
<dbReference type="UniPathway" id="UPA00865">
    <property type="reaction ID" value="UER00834"/>
</dbReference>